<dbReference type="GO" id="GO:0032993">
    <property type="term" value="C:protein-DNA complex"/>
    <property type="evidence" value="ECO:0007669"/>
    <property type="project" value="TreeGrafter"/>
</dbReference>
<keyword evidence="8" id="KW-1185">Reference proteome</keyword>
<dbReference type="GO" id="GO:0003700">
    <property type="term" value="F:DNA-binding transcription factor activity"/>
    <property type="evidence" value="ECO:0007669"/>
    <property type="project" value="InterPro"/>
</dbReference>
<dbReference type="EMBL" id="BJXR01000025">
    <property type="protein sequence ID" value="GEN07652.1"/>
    <property type="molecule type" value="Genomic_DNA"/>
</dbReference>
<dbReference type="PROSITE" id="PS50931">
    <property type="entry name" value="HTH_LYSR"/>
    <property type="match status" value="1"/>
</dbReference>
<name>A0A511T1Y5_MYXFU</name>
<gene>
    <name evidence="6" type="ORF">MFU01_26890</name>
    <name evidence="7" type="ORF">SAMN05443572_101333</name>
</gene>
<dbReference type="AlphaFoldDB" id="A0A511T1Y5"/>
<comment type="similarity">
    <text evidence="1">Belongs to the LysR transcriptional regulatory family.</text>
</comment>
<reference evidence="7 8" key="1">
    <citation type="submission" date="2016-10" db="EMBL/GenBank/DDBJ databases">
        <authorList>
            <person name="Varghese N."/>
            <person name="Submissions S."/>
        </authorList>
    </citation>
    <scope>NUCLEOTIDE SEQUENCE [LARGE SCALE GENOMIC DNA]</scope>
    <source>
        <strain evidence="7 8">DSM 16525</strain>
    </source>
</reference>
<evidence type="ECO:0000256" key="4">
    <source>
        <dbReference type="ARBA" id="ARBA00023163"/>
    </source>
</evidence>
<dbReference type="Pfam" id="PF00126">
    <property type="entry name" value="HTH_1"/>
    <property type="match status" value="1"/>
</dbReference>
<dbReference type="EMBL" id="FOIB01000001">
    <property type="protein sequence ID" value="SES83969.1"/>
    <property type="molecule type" value="Genomic_DNA"/>
</dbReference>
<feature type="domain" description="HTH lysR-type" evidence="5">
    <location>
        <begin position="37"/>
        <end position="69"/>
    </location>
</feature>
<dbReference type="Proteomes" id="UP000321514">
    <property type="component" value="Unassembled WGS sequence"/>
</dbReference>
<evidence type="ECO:0000313" key="7">
    <source>
        <dbReference type="EMBL" id="SES83969.1"/>
    </source>
</evidence>
<dbReference type="CDD" id="cd05466">
    <property type="entry name" value="PBP2_LTTR_substrate"/>
    <property type="match status" value="1"/>
</dbReference>
<dbReference type="GO" id="GO:0003677">
    <property type="term" value="F:DNA binding"/>
    <property type="evidence" value="ECO:0007669"/>
    <property type="project" value="UniProtKB-KW"/>
</dbReference>
<sequence>MIDNLECMIQLQRLEGFYRVARAEGYARAVRSFPYPITQPGIHQQVKRLESEVGVALFERVGKDRVVLTPEGRALYSHVAPFLEGLDAVVQSLRKGEVGGTLRIHASGHVLRHLLPAWLRRLQARRPDIEVVLHESKVPAVDILSAGDTDLVVDHLPEVPEDVEARVVGHTAPFLVLPSNHPQAKSRRVRLDLLRDDAFIAYSTDKYLRELQLAELARAGVRPRRLHAADSSETILGFVSAGLGYSLLASLLPGGPREAGVVARPLPGAPSGAIHAAWRRSSARSPLIQAALTLAPKP</sequence>
<dbReference type="Proteomes" id="UP000183760">
    <property type="component" value="Unassembled WGS sequence"/>
</dbReference>
<evidence type="ECO:0000313" key="6">
    <source>
        <dbReference type="EMBL" id="GEN07652.1"/>
    </source>
</evidence>
<dbReference type="SUPFAM" id="SSF46785">
    <property type="entry name" value="Winged helix' DNA-binding domain"/>
    <property type="match status" value="1"/>
</dbReference>
<dbReference type="Pfam" id="PF03466">
    <property type="entry name" value="LysR_substrate"/>
    <property type="match status" value="1"/>
</dbReference>
<keyword evidence="2" id="KW-0805">Transcription regulation</keyword>
<dbReference type="InterPro" id="IPR036390">
    <property type="entry name" value="WH_DNA-bd_sf"/>
</dbReference>
<evidence type="ECO:0000256" key="1">
    <source>
        <dbReference type="ARBA" id="ARBA00009437"/>
    </source>
</evidence>
<dbReference type="RefSeq" id="WP_245772082.1">
    <property type="nucleotide sequence ID" value="NZ_BJXR01000025.1"/>
</dbReference>
<evidence type="ECO:0000313" key="9">
    <source>
        <dbReference type="Proteomes" id="UP000321514"/>
    </source>
</evidence>
<evidence type="ECO:0000259" key="5">
    <source>
        <dbReference type="PROSITE" id="PS50931"/>
    </source>
</evidence>
<dbReference type="PANTHER" id="PTHR30346">
    <property type="entry name" value="TRANSCRIPTIONAL DUAL REGULATOR HCAR-RELATED"/>
    <property type="match status" value="1"/>
</dbReference>
<proteinExistence type="inferred from homology"/>
<keyword evidence="4" id="KW-0804">Transcription</keyword>
<reference evidence="6 9" key="2">
    <citation type="submission" date="2019-07" db="EMBL/GenBank/DDBJ databases">
        <title>Whole genome shotgun sequence of Myxococcus fulvus NBRC 100333.</title>
        <authorList>
            <person name="Hosoyama A."/>
            <person name="Uohara A."/>
            <person name="Ohji S."/>
            <person name="Ichikawa N."/>
        </authorList>
    </citation>
    <scope>NUCLEOTIDE SEQUENCE [LARGE SCALE GENOMIC DNA]</scope>
    <source>
        <strain evidence="6 9">NBRC 100333</strain>
    </source>
</reference>
<dbReference type="InterPro" id="IPR005119">
    <property type="entry name" value="LysR_subst-bd"/>
</dbReference>
<dbReference type="PANTHER" id="PTHR30346:SF0">
    <property type="entry name" value="HCA OPERON TRANSCRIPTIONAL ACTIVATOR HCAR"/>
    <property type="match status" value="1"/>
</dbReference>
<dbReference type="InterPro" id="IPR000847">
    <property type="entry name" value="LysR_HTH_N"/>
</dbReference>
<accession>A0A511T1Y5</accession>
<dbReference type="Gene3D" id="1.10.10.10">
    <property type="entry name" value="Winged helix-like DNA-binding domain superfamily/Winged helix DNA-binding domain"/>
    <property type="match status" value="1"/>
</dbReference>
<dbReference type="Gene3D" id="3.40.190.10">
    <property type="entry name" value="Periplasmic binding protein-like II"/>
    <property type="match status" value="2"/>
</dbReference>
<dbReference type="SUPFAM" id="SSF53850">
    <property type="entry name" value="Periplasmic binding protein-like II"/>
    <property type="match status" value="1"/>
</dbReference>
<keyword evidence="3 7" id="KW-0238">DNA-binding</keyword>
<comment type="caution">
    <text evidence="6">The sequence shown here is derived from an EMBL/GenBank/DDBJ whole genome shotgun (WGS) entry which is preliminary data.</text>
</comment>
<dbReference type="InterPro" id="IPR036388">
    <property type="entry name" value="WH-like_DNA-bd_sf"/>
</dbReference>
<protein>
    <submittedName>
        <fullName evidence="7">DNA-binding transcriptional regulator, LysR family</fullName>
    </submittedName>
    <submittedName>
        <fullName evidence="6">LysR family transcriptional regulator</fullName>
    </submittedName>
</protein>
<evidence type="ECO:0000313" key="8">
    <source>
        <dbReference type="Proteomes" id="UP000183760"/>
    </source>
</evidence>
<evidence type="ECO:0000256" key="2">
    <source>
        <dbReference type="ARBA" id="ARBA00023015"/>
    </source>
</evidence>
<dbReference type="STRING" id="1334629.MFUL124B02_02550"/>
<organism evidence="6 9">
    <name type="scientific">Myxococcus fulvus</name>
    <dbReference type="NCBI Taxonomy" id="33"/>
    <lineage>
        <taxon>Bacteria</taxon>
        <taxon>Pseudomonadati</taxon>
        <taxon>Myxococcota</taxon>
        <taxon>Myxococcia</taxon>
        <taxon>Myxococcales</taxon>
        <taxon>Cystobacterineae</taxon>
        <taxon>Myxococcaceae</taxon>
        <taxon>Myxococcus</taxon>
    </lineage>
</organism>
<evidence type="ECO:0000256" key="3">
    <source>
        <dbReference type="ARBA" id="ARBA00023125"/>
    </source>
</evidence>